<sequence length="162" mass="17431">MVSLAFAALMPLLGRFVVMPVTAKLNAFREAHPSGKVAQLLRLRQTAFVIHTAFLLGLVVGATFAGTSSLLAAYIAGATISWWDSEVPHVPERVPSTSPGAEITEERNQSSDNTTTDQVAPAISEQTSLPLAMGGGSGMDVYERYYKTAVEHILKPFFFVCT</sequence>
<feature type="compositionally biased region" description="Polar residues" evidence="6">
    <location>
        <begin position="110"/>
        <end position="121"/>
    </location>
</feature>
<keyword evidence="1" id="KW-0813">Transport</keyword>
<dbReference type="PANTHER" id="PTHR43562">
    <property type="entry name" value="NAPA-TYPE SODIUM/HYDROGEN ANTIPORTER"/>
    <property type="match status" value="1"/>
</dbReference>
<proteinExistence type="predicted"/>
<dbReference type="GO" id="GO:0015297">
    <property type="term" value="F:antiporter activity"/>
    <property type="evidence" value="ECO:0007669"/>
    <property type="project" value="UniProtKB-KW"/>
</dbReference>
<evidence type="ECO:0000313" key="8">
    <source>
        <dbReference type="EMBL" id="KAJ4193245.1"/>
    </source>
</evidence>
<evidence type="ECO:0000256" key="4">
    <source>
        <dbReference type="ARBA" id="ARBA00023065"/>
    </source>
</evidence>
<keyword evidence="7" id="KW-0812">Transmembrane</keyword>
<dbReference type="GO" id="GO:0006814">
    <property type="term" value="P:sodium ion transport"/>
    <property type="evidence" value="ECO:0007669"/>
    <property type="project" value="UniProtKB-KW"/>
</dbReference>
<evidence type="ECO:0000256" key="5">
    <source>
        <dbReference type="ARBA" id="ARBA00023201"/>
    </source>
</evidence>
<gene>
    <name evidence="8" type="ORF">NW755_003239</name>
</gene>
<keyword evidence="4" id="KW-0406">Ion transport</keyword>
<organism evidence="8 9">
    <name type="scientific">Fusarium falciforme</name>
    <dbReference type="NCBI Taxonomy" id="195108"/>
    <lineage>
        <taxon>Eukaryota</taxon>
        <taxon>Fungi</taxon>
        <taxon>Dikarya</taxon>
        <taxon>Ascomycota</taxon>
        <taxon>Pezizomycotina</taxon>
        <taxon>Sordariomycetes</taxon>
        <taxon>Hypocreomycetidae</taxon>
        <taxon>Hypocreales</taxon>
        <taxon>Nectriaceae</taxon>
        <taxon>Fusarium</taxon>
        <taxon>Fusarium solani species complex</taxon>
    </lineage>
</organism>
<keyword evidence="7" id="KW-1133">Transmembrane helix</keyword>
<dbReference type="AlphaFoldDB" id="A0A9W8V404"/>
<evidence type="ECO:0000256" key="7">
    <source>
        <dbReference type="SAM" id="Phobius"/>
    </source>
</evidence>
<keyword evidence="3" id="KW-0915">Sodium</keyword>
<dbReference type="EMBL" id="JAOQAV010000006">
    <property type="protein sequence ID" value="KAJ4193245.1"/>
    <property type="molecule type" value="Genomic_DNA"/>
</dbReference>
<name>A0A9W8V404_9HYPO</name>
<evidence type="ECO:0000256" key="1">
    <source>
        <dbReference type="ARBA" id="ARBA00022448"/>
    </source>
</evidence>
<evidence type="ECO:0000256" key="2">
    <source>
        <dbReference type="ARBA" id="ARBA00022449"/>
    </source>
</evidence>
<accession>A0A9W8V404</accession>
<dbReference type="OrthoDB" id="1288932at2759"/>
<feature type="transmembrane region" description="Helical" evidence="7">
    <location>
        <begin position="47"/>
        <end position="75"/>
    </location>
</feature>
<keyword evidence="9" id="KW-1185">Reference proteome</keyword>
<keyword evidence="5" id="KW-0739">Sodium transport</keyword>
<evidence type="ECO:0000313" key="9">
    <source>
        <dbReference type="Proteomes" id="UP001152087"/>
    </source>
</evidence>
<reference evidence="8" key="1">
    <citation type="submission" date="2022-09" db="EMBL/GenBank/DDBJ databases">
        <title>Fusarium specimens isolated from Avocado Roots.</title>
        <authorList>
            <person name="Stajich J."/>
            <person name="Roper C."/>
            <person name="Heimlech-Rivalta G."/>
        </authorList>
    </citation>
    <scope>NUCLEOTIDE SEQUENCE</scope>
    <source>
        <strain evidence="8">A02</strain>
    </source>
</reference>
<protein>
    <submittedName>
        <fullName evidence="8">Uncharacterized protein</fullName>
    </submittedName>
</protein>
<feature type="region of interest" description="Disordered" evidence="6">
    <location>
        <begin position="91"/>
        <end position="121"/>
    </location>
</feature>
<keyword evidence="7" id="KW-0472">Membrane</keyword>
<evidence type="ECO:0000256" key="6">
    <source>
        <dbReference type="SAM" id="MobiDB-lite"/>
    </source>
</evidence>
<dbReference type="Proteomes" id="UP001152087">
    <property type="component" value="Unassembled WGS sequence"/>
</dbReference>
<keyword evidence="2" id="KW-0050">Antiport</keyword>
<evidence type="ECO:0000256" key="3">
    <source>
        <dbReference type="ARBA" id="ARBA00023053"/>
    </source>
</evidence>
<dbReference type="PANTHER" id="PTHR43562:SF3">
    <property type="entry name" value="SODIUM ION_PROTON EXCHANGER (EUROFUNG)"/>
    <property type="match status" value="1"/>
</dbReference>
<comment type="caution">
    <text evidence="8">The sequence shown here is derived from an EMBL/GenBank/DDBJ whole genome shotgun (WGS) entry which is preliminary data.</text>
</comment>